<feature type="transmembrane region" description="Helical" evidence="6">
    <location>
        <begin position="380"/>
        <end position="403"/>
    </location>
</feature>
<feature type="transmembrane region" description="Helical" evidence="6">
    <location>
        <begin position="315"/>
        <end position="336"/>
    </location>
</feature>
<evidence type="ECO:0000256" key="1">
    <source>
        <dbReference type="ARBA" id="ARBA00004651"/>
    </source>
</evidence>
<feature type="transmembrane region" description="Helical" evidence="6">
    <location>
        <begin position="80"/>
        <end position="97"/>
    </location>
</feature>
<feature type="transmembrane region" description="Helical" evidence="6">
    <location>
        <begin position="348"/>
        <end position="368"/>
    </location>
</feature>
<accession>A0A7W3XU72</accession>
<dbReference type="PANTHER" id="PTHR11360">
    <property type="entry name" value="MONOCARBOXYLATE TRANSPORTER"/>
    <property type="match status" value="1"/>
</dbReference>
<dbReference type="InterPro" id="IPR036259">
    <property type="entry name" value="MFS_trans_sf"/>
</dbReference>
<reference evidence="8 9" key="1">
    <citation type="submission" date="2020-08" db="EMBL/GenBank/DDBJ databases">
        <title>Genomic Encyclopedia of Type Strains, Phase III (KMG-III): the genomes of soil and plant-associated and newly described type strains.</title>
        <authorList>
            <person name="Whitman W."/>
        </authorList>
    </citation>
    <scope>NUCLEOTIDE SEQUENCE [LARGE SCALE GENOMIC DNA]</scope>
    <source>
        <strain evidence="8 9">CECT 8693</strain>
    </source>
</reference>
<dbReference type="GO" id="GO:0022857">
    <property type="term" value="F:transmembrane transporter activity"/>
    <property type="evidence" value="ECO:0007669"/>
    <property type="project" value="InterPro"/>
</dbReference>
<evidence type="ECO:0000313" key="8">
    <source>
        <dbReference type="EMBL" id="MBA9088368.1"/>
    </source>
</evidence>
<sequence length="412" mass="44079">MKNGLASKQSNRVIVFTAAFIIIFCCSASAAFSVFAKPLQEATGGTASQVALTLTIYQFTMSLFGIISGKIVDKSGPKKLMYIGGFVFGMGWLLTAFAPNLFMLYITCGFIAGAGNGLLYNPSINTALRWFPEMKGTMSGILLGAASLGPLVLAKVGAILCDRFGTQGFVFIGLAYLILVWMVGWRMILPEKGWKPEGWNPLAVKQPGMEREDYTPSEMIKTSTFWIMLVLFSIACTAGIMMIGSLSTIAQVQLGMTAVTAANMVVINCLANFCGRLIVGKLCDKWGENNTLVLVLVVTIVGLLGLRVATTSMVFIAFLILLGAAFGGVLVVYPPLTSKTFGVKNFGVNYGIMFFGYSIGALLGPQIAARAVNQDLGTSAYSHAYLIAVAVALVGLALNFYLIRKKRLAVNS</sequence>
<evidence type="ECO:0000256" key="2">
    <source>
        <dbReference type="ARBA" id="ARBA00022448"/>
    </source>
</evidence>
<feature type="transmembrane region" description="Helical" evidence="6">
    <location>
        <begin position="47"/>
        <end position="68"/>
    </location>
</feature>
<feature type="transmembrane region" description="Helical" evidence="6">
    <location>
        <begin position="256"/>
        <end position="279"/>
    </location>
</feature>
<organism evidence="8 9">
    <name type="scientific">Fontibacillus solani</name>
    <dbReference type="NCBI Taxonomy" id="1572857"/>
    <lineage>
        <taxon>Bacteria</taxon>
        <taxon>Bacillati</taxon>
        <taxon>Bacillota</taxon>
        <taxon>Bacilli</taxon>
        <taxon>Bacillales</taxon>
        <taxon>Paenibacillaceae</taxon>
        <taxon>Fontibacillus</taxon>
    </lineage>
</organism>
<name>A0A7W3XU72_9BACL</name>
<dbReference type="EMBL" id="JACJIP010000048">
    <property type="protein sequence ID" value="MBA9088368.1"/>
    <property type="molecule type" value="Genomic_DNA"/>
</dbReference>
<feature type="transmembrane region" description="Helical" evidence="6">
    <location>
        <begin position="141"/>
        <end position="160"/>
    </location>
</feature>
<dbReference type="Gene3D" id="1.20.1250.20">
    <property type="entry name" value="MFS general substrate transporter like domains"/>
    <property type="match status" value="2"/>
</dbReference>
<dbReference type="PROSITE" id="PS50850">
    <property type="entry name" value="MFS"/>
    <property type="match status" value="1"/>
</dbReference>
<gene>
    <name evidence="8" type="ORF">FHR92_004866</name>
</gene>
<keyword evidence="2" id="KW-0813">Transport</keyword>
<keyword evidence="4 6" id="KW-1133">Transmembrane helix</keyword>
<dbReference type="PANTHER" id="PTHR11360:SF317">
    <property type="entry name" value="MAJOR FACILITATOR SUPERFAMILY (MFS) PROFILE DOMAIN-CONTAINING PROTEIN-RELATED"/>
    <property type="match status" value="1"/>
</dbReference>
<feature type="transmembrane region" description="Helical" evidence="6">
    <location>
        <begin position="166"/>
        <end position="185"/>
    </location>
</feature>
<proteinExistence type="predicted"/>
<dbReference type="InterPro" id="IPR011701">
    <property type="entry name" value="MFS"/>
</dbReference>
<dbReference type="RefSeq" id="WP_182539904.1">
    <property type="nucleotide sequence ID" value="NZ_JACJIP010000048.1"/>
</dbReference>
<evidence type="ECO:0000256" key="4">
    <source>
        <dbReference type="ARBA" id="ARBA00022989"/>
    </source>
</evidence>
<evidence type="ECO:0000256" key="5">
    <source>
        <dbReference type="ARBA" id="ARBA00023136"/>
    </source>
</evidence>
<keyword evidence="9" id="KW-1185">Reference proteome</keyword>
<feature type="domain" description="Major facilitator superfamily (MFS) profile" evidence="7">
    <location>
        <begin position="11"/>
        <end position="407"/>
    </location>
</feature>
<dbReference type="SUPFAM" id="SSF103473">
    <property type="entry name" value="MFS general substrate transporter"/>
    <property type="match status" value="1"/>
</dbReference>
<evidence type="ECO:0000256" key="3">
    <source>
        <dbReference type="ARBA" id="ARBA00022692"/>
    </source>
</evidence>
<evidence type="ECO:0000256" key="6">
    <source>
        <dbReference type="SAM" id="Phobius"/>
    </source>
</evidence>
<dbReference type="AlphaFoldDB" id="A0A7W3XU72"/>
<keyword evidence="5 6" id="KW-0472">Membrane</keyword>
<evidence type="ECO:0000313" key="9">
    <source>
        <dbReference type="Proteomes" id="UP000567067"/>
    </source>
</evidence>
<comment type="caution">
    <text evidence="8">The sequence shown here is derived from an EMBL/GenBank/DDBJ whole genome shotgun (WGS) entry which is preliminary data.</text>
</comment>
<evidence type="ECO:0000259" key="7">
    <source>
        <dbReference type="PROSITE" id="PS50850"/>
    </source>
</evidence>
<feature type="transmembrane region" description="Helical" evidence="6">
    <location>
        <begin position="103"/>
        <end position="120"/>
    </location>
</feature>
<dbReference type="GO" id="GO:0005886">
    <property type="term" value="C:plasma membrane"/>
    <property type="evidence" value="ECO:0007669"/>
    <property type="project" value="UniProtKB-SubCell"/>
</dbReference>
<dbReference type="InterPro" id="IPR020846">
    <property type="entry name" value="MFS_dom"/>
</dbReference>
<comment type="subcellular location">
    <subcellularLocation>
        <location evidence="1">Cell membrane</location>
        <topology evidence="1">Multi-pass membrane protein</topology>
    </subcellularLocation>
</comment>
<protein>
    <submittedName>
        <fullName evidence="8">OFA family oxalate/formate antiporter-like MFS transporter</fullName>
    </submittedName>
</protein>
<dbReference type="Proteomes" id="UP000567067">
    <property type="component" value="Unassembled WGS sequence"/>
</dbReference>
<feature type="transmembrane region" description="Helical" evidence="6">
    <location>
        <begin position="12"/>
        <end position="35"/>
    </location>
</feature>
<dbReference type="Pfam" id="PF07690">
    <property type="entry name" value="MFS_1"/>
    <property type="match status" value="1"/>
</dbReference>
<feature type="transmembrane region" description="Helical" evidence="6">
    <location>
        <begin position="291"/>
        <end position="309"/>
    </location>
</feature>
<feature type="transmembrane region" description="Helical" evidence="6">
    <location>
        <begin position="225"/>
        <end position="250"/>
    </location>
</feature>
<dbReference type="CDD" id="cd17353">
    <property type="entry name" value="MFS_OFA_like"/>
    <property type="match status" value="1"/>
</dbReference>
<keyword evidence="3 6" id="KW-0812">Transmembrane</keyword>
<dbReference type="InterPro" id="IPR050327">
    <property type="entry name" value="Proton-linked_MCT"/>
</dbReference>